<dbReference type="Proteomes" id="UP000466966">
    <property type="component" value="Unassembled WGS sequence"/>
</dbReference>
<evidence type="ECO:0000259" key="3">
    <source>
        <dbReference type="PROSITE" id="PS51186"/>
    </source>
</evidence>
<dbReference type="OrthoDB" id="143110at2"/>
<dbReference type="GO" id="GO:0016747">
    <property type="term" value="F:acyltransferase activity, transferring groups other than amino-acyl groups"/>
    <property type="evidence" value="ECO:0007669"/>
    <property type="project" value="InterPro"/>
</dbReference>
<keyword evidence="2" id="KW-0012">Acyltransferase</keyword>
<gene>
    <name evidence="4" type="ORF">GRI99_17225</name>
</gene>
<accession>A0A844Z1Z3</accession>
<dbReference type="PROSITE" id="PS51186">
    <property type="entry name" value="GNAT"/>
    <property type="match status" value="1"/>
</dbReference>
<dbReference type="AlphaFoldDB" id="A0A844Z1Z3"/>
<dbReference type="InterPro" id="IPR050832">
    <property type="entry name" value="Bact_Acetyltransf"/>
</dbReference>
<protein>
    <submittedName>
        <fullName evidence="4">GNAT family N-acetyltransferase</fullName>
    </submittedName>
</protein>
<evidence type="ECO:0000313" key="4">
    <source>
        <dbReference type="EMBL" id="MXO73368.1"/>
    </source>
</evidence>
<dbReference type="Gene3D" id="3.40.630.30">
    <property type="match status" value="1"/>
</dbReference>
<comment type="caution">
    <text evidence="4">The sequence shown here is derived from an EMBL/GenBank/DDBJ whole genome shotgun (WGS) entry which is preliminary data.</text>
</comment>
<evidence type="ECO:0000256" key="2">
    <source>
        <dbReference type="ARBA" id="ARBA00023315"/>
    </source>
</evidence>
<evidence type="ECO:0000313" key="5">
    <source>
        <dbReference type="Proteomes" id="UP000466966"/>
    </source>
</evidence>
<dbReference type="EMBL" id="WTYV01000009">
    <property type="protein sequence ID" value="MXO73368.1"/>
    <property type="molecule type" value="Genomic_DNA"/>
</dbReference>
<dbReference type="InterPro" id="IPR016181">
    <property type="entry name" value="Acyl_CoA_acyltransferase"/>
</dbReference>
<organism evidence="4 5">
    <name type="scientific">Alteraurantiacibacter buctensis</name>
    <dbReference type="NCBI Taxonomy" id="1503981"/>
    <lineage>
        <taxon>Bacteria</taxon>
        <taxon>Pseudomonadati</taxon>
        <taxon>Pseudomonadota</taxon>
        <taxon>Alphaproteobacteria</taxon>
        <taxon>Sphingomonadales</taxon>
        <taxon>Erythrobacteraceae</taxon>
        <taxon>Alteraurantiacibacter</taxon>
    </lineage>
</organism>
<reference evidence="4 5" key="1">
    <citation type="submission" date="2019-12" db="EMBL/GenBank/DDBJ databases">
        <title>Genomic-based taxomic classification of the family Erythrobacteraceae.</title>
        <authorList>
            <person name="Xu L."/>
        </authorList>
    </citation>
    <scope>NUCLEOTIDE SEQUENCE [LARGE SCALE GENOMIC DNA]</scope>
    <source>
        <strain evidence="4 5">M0322</strain>
    </source>
</reference>
<sequence>MILRPAVPADAPALAALARQSFIDAFAHFYRPEDLQQFLDEWKTPEVYTRAIADPDTAIRLAEVDGELAAYALVKRGYVMDDHPHPRPQRPVFLSQLYCAGHLTGHGLGRQLMDWVLEQARDWQADSLSLSVYSENPGAQRFYQRYGFEKVADTEFWVGSQRDEEYLYELRL</sequence>
<keyword evidence="5" id="KW-1185">Reference proteome</keyword>
<dbReference type="SUPFAM" id="SSF55729">
    <property type="entry name" value="Acyl-CoA N-acyltransferases (Nat)"/>
    <property type="match status" value="1"/>
</dbReference>
<dbReference type="Pfam" id="PF00583">
    <property type="entry name" value="Acetyltransf_1"/>
    <property type="match status" value="1"/>
</dbReference>
<proteinExistence type="predicted"/>
<feature type="domain" description="N-acetyltransferase" evidence="3">
    <location>
        <begin position="1"/>
        <end position="172"/>
    </location>
</feature>
<dbReference type="CDD" id="cd04301">
    <property type="entry name" value="NAT_SF"/>
    <property type="match status" value="1"/>
</dbReference>
<keyword evidence="1 4" id="KW-0808">Transferase</keyword>
<evidence type="ECO:0000256" key="1">
    <source>
        <dbReference type="ARBA" id="ARBA00022679"/>
    </source>
</evidence>
<dbReference type="InterPro" id="IPR000182">
    <property type="entry name" value="GNAT_dom"/>
</dbReference>
<dbReference type="PANTHER" id="PTHR43877">
    <property type="entry name" value="AMINOALKYLPHOSPHONATE N-ACETYLTRANSFERASE-RELATED-RELATED"/>
    <property type="match status" value="1"/>
</dbReference>
<name>A0A844Z1Z3_9SPHN</name>